<protein>
    <recommendedName>
        <fullName evidence="1">Dilute domain-containing protein</fullName>
    </recommendedName>
</protein>
<dbReference type="PROSITE" id="PS51126">
    <property type="entry name" value="DILUTE"/>
    <property type="match status" value="1"/>
</dbReference>
<dbReference type="InterPro" id="IPR002710">
    <property type="entry name" value="Dilute_dom"/>
</dbReference>
<name>A0AAU9LGK8_9ASTR</name>
<comment type="caution">
    <text evidence="2">The sequence shown here is derived from an EMBL/GenBank/DDBJ whole genome shotgun (WGS) entry which is preliminary data.</text>
</comment>
<evidence type="ECO:0000259" key="1">
    <source>
        <dbReference type="PROSITE" id="PS51126"/>
    </source>
</evidence>
<reference evidence="2 3" key="1">
    <citation type="submission" date="2022-01" db="EMBL/GenBank/DDBJ databases">
        <authorList>
            <person name="Xiong W."/>
            <person name="Schranz E."/>
        </authorList>
    </citation>
    <scope>NUCLEOTIDE SEQUENCE [LARGE SCALE GENOMIC DNA]</scope>
</reference>
<dbReference type="EMBL" id="CAKMRJ010000001">
    <property type="protein sequence ID" value="CAH1412436.1"/>
    <property type="molecule type" value="Genomic_DNA"/>
</dbReference>
<evidence type="ECO:0000313" key="3">
    <source>
        <dbReference type="Proteomes" id="UP001157418"/>
    </source>
</evidence>
<dbReference type="Proteomes" id="UP001157418">
    <property type="component" value="Unassembled WGS sequence"/>
</dbReference>
<dbReference type="PANTHER" id="PTHR16027">
    <property type="entry name" value="DILUTE DOMAIN-CONTAINING PROTEIN YPR089W"/>
    <property type="match status" value="1"/>
</dbReference>
<keyword evidence="3" id="KW-1185">Reference proteome</keyword>
<organism evidence="2 3">
    <name type="scientific">Lactuca virosa</name>
    <dbReference type="NCBI Taxonomy" id="75947"/>
    <lineage>
        <taxon>Eukaryota</taxon>
        <taxon>Viridiplantae</taxon>
        <taxon>Streptophyta</taxon>
        <taxon>Embryophyta</taxon>
        <taxon>Tracheophyta</taxon>
        <taxon>Spermatophyta</taxon>
        <taxon>Magnoliopsida</taxon>
        <taxon>eudicotyledons</taxon>
        <taxon>Gunneridae</taxon>
        <taxon>Pentapetalae</taxon>
        <taxon>asterids</taxon>
        <taxon>campanulids</taxon>
        <taxon>Asterales</taxon>
        <taxon>Asteraceae</taxon>
        <taxon>Cichorioideae</taxon>
        <taxon>Cichorieae</taxon>
        <taxon>Lactucinae</taxon>
        <taxon>Lactuca</taxon>
    </lineage>
</organism>
<proteinExistence type="predicted"/>
<dbReference type="PANTHER" id="PTHR16027:SF6">
    <property type="entry name" value="DILUTE DOMAIN-CONTAINING PROTEIN"/>
    <property type="match status" value="1"/>
</dbReference>
<accession>A0AAU9LGK8</accession>
<dbReference type="AlphaFoldDB" id="A0AAU9LGK8"/>
<sequence>MKIYEDVKGVTKANLKSLSQSTTTTLNLYSLHYKVFLMDSVRNNLKKDLSHFLSSCIQAPITSDGKSYPTTYWESIIESLNGVLDTLKELCVPPVIIQNFFAQVYSDIDVQLFNILLMHKECCTLGNGEYVKSGLAKLEAWCTKATAKFHGILFWINPFVLVEILRALHGKYKIRSNLSASCHWRLDVKFSYEGKVSEDNFPTTIGDLMKTSSWVMLYYGH</sequence>
<evidence type="ECO:0000313" key="2">
    <source>
        <dbReference type="EMBL" id="CAH1412436.1"/>
    </source>
</evidence>
<feature type="domain" description="Dilute" evidence="1">
    <location>
        <begin position="11"/>
        <end position="221"/>
    </location>
</feature>
<dbReference type="InterPro" id="IPR052072">
    <property type="entry name" value="Vascular_dev_regulator"/>
</dbReference>
<gene>
    <name evidence="2" type="ORF">LVIROSA_LOCUS452</name>
</gene>
<dbReference type="Pfam" id="PF01843">
    <property type="entry name" value="DIL"/>
    <property type="match status" value="1"/>
</dbReference>